<organism evidence="3 4">
    <name type="scientific">Xylanibacillus composti</name>
    <dbReference type="NCBI Taxonomy" id="1572762"/>
    <lineage>
        <taxon>Bacteria</taxon>
        <taxon>Bacillati</taxon>
        <taxon>Bacillota</taxon>
        <taxon>Bacilli</taxon>
        <taxon>Bacillales</taxon>
        <taxon>Paenibacillaceae</taxon>
        <taxon>Xylanibacillus</taxon>
    </lineage>
</organism>
<proteinExistence type="predicted"/>
<gene>
    <name evidence="3" type="ORF">XYCOK13_40870</name>
</gene>
<feature type="chain" id="PRO_5035278596" description="SLH domain-containing protein" evidence="1">
    <location>
        <begin position="30"/>
        <end position="545"/>
    </location>
</feature>
<keyword evidence="1" id="KW-0732">Signal</keyword>
<dbReference type="RefSeq" id="WP_213414056.1">
    <property type="nucleotide sequence ID" value="NZ_BOVK01000075.1"/>
</dbReference>
<dbReference type="PANTHER" id="PTHR43308:SF5">
    <property type="entry name" value="S-LAYER PROTEIN _ PEPTIDOGLYCAN ENDO-BETA-N-ACETYLGLUCOSAMINIDASE"/>
    <property type="match status" value="1"/>
</dbReference>
<sequence length="545" mass="57739">MKKTILTKTASSMAAIMLLSLLLPILAFAGAFFGDFIENADGTVTGDVYFHSSLGIDDETNTVSIAVYSADHKFLETVTSVTYSTYRDGYYHFSFDYDFTVSGVVYDPVYFKYFYPTELDLEPTVSRLVYKPEVTQAPQPPRRNTGGGGGGGVFSSVNNGVITLTGTEVSASDLEQAFKQSSHVVVKISGDTVLLPVSAMINAPAGATITIEGDGVTYTLPLAVFDFDQLADSLGVDVVDMKIKVEMKKVAGSIADAVAAAVEAAGAKAVADTIEFKVSAEGNGNSVAVNSFGNTYVSRTISLNESVDAKKATGVVFNPSTNKLSFVPSTFSVVDGNSIATLKRNSNSIYTVITLDNSFSDVPANHYAADDITLLANKLIVSGVSDSQFEPNRSITRAEFAALVVRSLGLPTGAGSAAFMDISANAWYAPEVAAAVNAGIIYGYEDNTFRPNNAISREELAAMVVRALAYAGKSVELTAAQEAQALAPFQDASELAWSRDEVAVAVREGIVYGMSETSIDAKSTANRAQAAAMLKRYLDNVGFID</sequence>
<dbReference type="PANTHER" id="PTHR43308">
    <property type="entry name" value="OUTER MEMBRANE PROTEIN ALPHA-RELATED"/>
    <property type="match status" value="1"/>
</dbReference>
<evidence type="ECO:0000256" key="1">
    <source>
        <dbReference type="SAM" id="SignalP"/>
    </source>
</evidence>
<feature type="domain" description="SLH" evidence="2">
    <location>
        <begin position="355"/>
        <end position="413"/>
    </location>
</feature>
<dbReference type="Pfam" id="PF00395">
    <property type="entry name" value="SLH"/>
    <property type="match status" value="3"/>
</dbReference>
<evidence type="ECO:0000259" key="2">
    <source>
        <dbReference type="PROSITE" id="PS51272"/>
    </source>
</evidence>
<dbReference type="EMBL" id="BOVK01000075">
    <property type="protein sequence ID" value="GIQ71263.1"/>
    <property type="molecule type" value="Genomic_DNA"/>
</dbReference>
<reference evidence="3" key="1">
    <citation type="submission" date="2021-04" db="EMBL/GenBank/DDBJ databases">
        <title>Draft genome sequence of Xylanibacillus composti strain K13.</title>
        <authorList>
            <person name="Uke A."/>
            <person name="Chhe C."/>
            <person name="Baramee S."/>
            <person name="Kosugi A."/>
        </authorList>
    </citation>
    <scope>NUCLEOTIDE SEQUENCE</scope>
    <source>
        <strain evidence="3">K13</strain>
    </source>
</reference>
<feature type="domain" description="SLH" evidence="2">
    <location>
        <begin position="485"/>
        <end position="545"/>
    </location>
</feature>
<dbReference type="InterPro" id="IPR051465">
    <property type="entry name" value="Cell_Envelope_Struct_Comp"/>
</dbReference>
<name>A0A8J4H5D6_9BACL</name>
<keyword evidence="4" id="KW-1185">Reference proteome</keyword>
<protein>
    <recommendedName>
        <fullName evidence="2">SLH domain-containing protein</fullName>
    </recommendedName>
</protein>
<dbReference type="PROSITE" id="PS51272">
    <property type="entry name" value="SLH"/>
    <property type="match status" value="3"/>
</dbReference>
<accession>A0A8J4H5D6</accession>
<dbReference type="InterPro" id="IPR001119">
    <property type="entry name" value="SLH_dom"/>
</dbReference>
<feature type="domain" description="SLH" evidence="2">
    <location>
        <begin position="415"/>
        <end position="478"/>
    </location>
</feature>
<evidence type="ECO:0000313" key="4">
    <source>
        <dbReference type="Proteomes" id="UP000677918"/>
    </source>
</evidence>
<evidence type="ECO:0000313" key="3">
    <source>
        <dbReference type="EMBL" id="GIQ71263.1"/>
    </source>
</evidence>
<comment type="caution">
    <text evidence="3">The sequence shown here is derived from an EMBL/GenBank/DDBJ whole genome shotgun (WGS) entry which is preliminary data.</text>
</comment>
<feature type="signal peptide" evidence="1">
    <location>
        <begin position="1"/>
        <end position="29"/>
    </location>
</feature>
<dbReference type="Proteomes" id="UP000677918">
    <property type="component" value="Unassembled WGS sequence"/>
</dbReference>
<dbReference type="AlphaFoldDB" id="A0A8J4H5D6"/>